<evidence type="ECO:0000313" key="2">
    <source>
        <dbReference type="EMBL" id="WVZ18854.1"/>
    </source>
</evidence>
<feature type="chain" id="PRO_5042844008" description="Secreted protein" evidence="1">
    <location>
        <begin position="19"/>
        <end position="102"/>
    </location>
</feature>
<dbReference type="Proteomes" id="UP001374535">
    <property type="component" value="Chromosome 2"/>
</dbReference>
<gene>
    <name evidence="2" type="ORF">V8G54_006176</name>
</gene>
<keyword evidence="3" id="KW-1185">Reference proteome</keyword>
<dbReference type="EMBL" id="CP144699">
    <property type="protein sequence ID" value="WVZ18854.1"/>
    <property type="molecule type" value="Genomic_DNA"/>
</dbReference>
<name>A0AAQ3NZE2_VIGMU</name>
<feature type="non-terminal residue" evidence="2">
    <location>
        <position position="1"/>
    </location>
</feature>
<evidence type="ECO:0000313" key="3">
    <source>
        <dbReference type="Proteomes" id="UP001374535"/>
    </source>
</evidence>
<sequence length="102" mass="10277">PQTLLWLLPLAAPASPSARTTATAAAAAAAIAAPSHGSFASFVSDAVFSCAVWVLEFPAGVLPSAFSGASVFPNFRTVGVSAASAFTHRAGSEPSMERDLRG</sequence>
<protein>
    <recommendedName>
        <fullName evidence="4">Secreted protein</fullName>
    </recommendedName>
</protein>
<proteinExistence type="predicted"/>
<evidence type="ECO:0000256" key="1">
    <source>
        <dbReference type="SAM" id="SignalP"/>
    </source>
</evidence>
<dbReference type="AlphaFoldDB" id="A0AAQ3NZE2"/>
<reference evidence="2 3" key="1">
    <citation type="journal article" date="2023" name="Life. Sci Alliance">
        <title>Evolutionary insights into 3D genome organization and epigenetic landscape of Vigna mungo.</title>
        <authorList>
            <person name="Junaid A."/>
            <person name="Singh B."/>
            <person name="Bhatia S."/>
        </authorList>
    </citation>
    <scope>NUCLEOTIDE SEQUENCE [LARGE SCALE GENOMIC DNA]</scope>
    <source>
        <strain evidence="2">Urdbean</strain>
    </source>
</reference>
<evidence type="ECO:0008006" key="4">
    <source>
        <dbReference type="Google" id="ProtNLM"/>
    </source>
</evidence>
<feature type="signal peptide" evidence="1">
    <location>
        <begin position="1"/>
        <end position="18"/>
    </location>
</feature>
<accession>A0AAQ3NZE2</accession>
<organism evidence="2 3">
    <name type="scientific">Vigna mungo</name>
    <name type="common">Black gram</name>
    <name type="synonym">Phaseolus mungo</name>
    <dbReference type="NCBI Taxonomy" id="3915"/>
    <lineage>
        <taxon>Eukaryota</taxon>
        <taxon>Viridiplantae</taxon>
        <taxon>Streptophyta</taxon>
        <taxon>Embryophyta</taxon>
        <taxon>Tracheophyta</taxon>
        <taxon>Spermatophyta</taxon>
        <taxon>Magnoliopsida</taxon>
        <taxon>eudicotyledons</taxon>
        <taxon>Gunneridae</taxon>
        <taxon>Pentapetalae</taxon>
        <taxon>rosids</taxon>
        <taxon>fabids</taxon>
        <taxon>Fabales</taxon>
        <taxon>Fabaceae</taxon>
        <taxon>Papilionoideae</taxon>
        <taxon>50 kb inversion clade</taxon>
        <taxon>NPAAA clade</taxon>
        <taxon>indigoferoid/millettioid clade</taxon>
        <taxon>Phaseoleae</taxon>
        <taxon>Vigna</taxon>
    </lineage>
</organism>
<keyword evidence="1" id="KW-0732">Signal</keyword>